<keyword evidence="6" id="KW-0812">Transmembrane</keyword>
<dbReference type="SMART" id="SM00387">
    <property type="entry name" value="HATPase_c"/>
    <property type="match status" value="1"/>
</dbReference>
<dbReference type="EC" id="2.7.13.3" evidence="3"/>
<dbReference type="InterPro" id="IPR004358">
    <property type="entry name" value="Sig_transdc_His_kin-like_C"/>
</dbReference>
<comment type="catalytic activity">
    <reaction evidence="1">
        <text>ATP + protein L-histidine = ADP + protein N-phospho-L-histidine.</text>
        <dbReference type="EC" id="2.7.13.3"/>
    </reaction>
</comment>
<evidence type="ECO:0000256" key="6">
    <source>
        <dbReference type="ARBA" id="ARBA00022692"/>
    </source>
</evidence>
<name>A0A6L3MPZ9_9BURK</name>
<feature type="non-terminal residue" evidence="11">
    <location>
        <position position="1"/>
    </location>
</feature>
<keyword evidence="9" id="KW-0472">Membrane</keyword>
<dbReference type="AlphaFoldDB" id="A0A6L3MPZ9"/>
<protein>
    <recommendedName>
        <fullName evidence="3">histidine kinase</fullName>
        <ecNumber evidence="3">2.7.13.3</ecNumber>
    </recommendedName>
</protein>
<evidence type="ECO:0000256" key="9">
    <source>
        <dbReference type="ARBA" id="ARBA00023136"/>
    </source>
</evidence>
<comment type="caution">
    <text evidence="11">The sequence shown here is derived from an EMBL/GenBank/DDBJ whole genome shotgun (WGS) entry which is preliminary data.</text>
</comment>
<dbReference type="CDD" id="cd00075">
    <property type="entry name" value="HATPase"/>
    <property type="match status" value="1"/>
</dbReference>
<dbReference type="Proteomes" id="UP000473571">
    <property type="component" value="Unassembled WGS sequence"/>
</dbReference>
<dbReference type="SUPFAM" id="SSF55874">
    <property type="entry name" value="ATPase domain of HSP90 chaperone/DNA topoisomerase II/histidine kinase"/>
    <property type="match status" value="1"/>
</dbReference>
<dbReference type="PROSITE" id="PS50109">
    <property type="entry name" value="HIS_KIN"/>
    <property type="match status" value="1"/>
</dbReference>
<keyword evidence="8" id="KW-1133">Transmembrane helix</keyword>
<accession>A0A6L3MPZ9</accession>
<dbReference type="PANTHER" id="PTHR45436:SF1">
    <property type="entry name" value="SENSOR PROTEIN QSEC"/>
    <property type="match status" value="1"/>
</dbReference>
<dbReference type="GO" id="GO:0005886">
    <property type="term" value="C:plasma membrane"/>
    <property type="evidence" value="ECO:0007669"/>
    <property type="project" value="TreeGrafter"/>
</dbReference>
<dbReference type="PRINTS" id="PR00344">
    <property type="entry name" value="BCTRLSENSOR"/>
</dbReference>
<evidence type="ECO:0000256" key="2">
    <source>
        <dbReference type="ARBA" id="ARBA00004370"/>
    </source>
</evidence>
<keyword evidence="5" id="KW-0808">Transferase</keyword>
<evidence type="ECO:0000256" key="1">
    <source>
        <dbReference type="ARBA" id="ARBA00000085"/>
    </source>
</evidence>
<evidence type="ECO:0000256" key="3">
    <source>
        <dbReference type="ARBA" id="ARBA00012438"/>
    </source>
</evidence>
<dbReference type="InterPro" id="IPR036890">
    <property type="entry name" value="HATPase_C_sf"/>
</dbReference>
<evidence type="ECO:0000256" key="8">
    <source>
        <dbReference type="ARBA" id="ARBA00022989"/>
    </source>
</evidence>
<evidence type="ECO:0000256" key="4">
    <source>
        <dbReference type="ARBA" id="ARBA00022553"/>
    </source>
</evidence>
<proteinExistence type="predicted"/>
<dbReference type="InterPro" id="IPR005467">
    <property type="entry name" value="His_kinase_dom"/>
</dbReference>
<dbReference type="GO" id="GO:0000160">
    <property type="term" value="P:phosphorelay signal transduction system"/>
    <property type="evidence" value="ECO:0007669"/>
    <property type="project" value="TreeGrafter"/>
</dbReference>
<evidence type="ECO:0000313" key="12">
    <source>
        <dbReference type="Proteomes" id="UP000473571"/>
    </source>
</evidence>
<keyword evidence="7 11" id="KW-0418">Kinase</keyword>
<dbReference type="InterPro" id="IPR003594">
    <property type="entry name" value="HATPase_dom"/>
</dbReference>
<sequence>LHAEQAAVARDPQQTYAAVRELRAAADRAVRLSNQLLSLARAEPGEQAARFVDVDLAAMAFETGAEWVPRALASHVDLGFQRSDDPGEDETLNVRGNPVLLREVIANLLDNALKYVPLARPVGARITVNVARGALESGQPAAEIVVEDNGPGVPASQQADLFKRFFRGDAQSGNGVETGAGLGLAIVHDIIAMHGGTVSYEDAPEGGSRFVVRVPLAERTAKPASEMPAATPTH</sequence>
<dbReference type="GO" id="GO:0004673">
    <property type="term" value="F:protein histidine kinase activity"/>
    <property type="evidence" value="ECO:0007669"/>
    <property type="project" value="UniProtKB-EC"/>
</dbReference>
<dbReference type="InterPro" id="IPR050428">
    <property type="entry name" value="TCS_sensor_his_kinase"/>
</dbReference>
<dbReference type="Pfam" id="PF02518">
    <property type="entry name" value="HATPase_c"/>
    <property type="match status" value="1"/>
</dbReference>
<comment type="subcellular location">
    <subcellularLocation>
        <location evidence="2">Membrane</location>
    </subcellularLocation>
</comment>
<gene>
    <name evidence="11" type="ORF">F7R13_35100</name>
</gene>
<evidence type="ECO:0000256" key="5">
    <source>
        <dbReference type="ARBA" id="ARBA00022679"/>
    </source>
</evidence>
<dbReference type="PANTHER" id="PTHR45436">
    <property type="entry name" value="SENSOR HISTIDINE KINASE YKOH"/>
    <property type="match status" value="1"/>
</dbReference>
<evidence type="ECO:0000313" key="11">
    <source>
        <dbReference type="EMBL" id="KAB0633953.1"/>
    </source>
</evidence>
<evidence type="ECO:0000256" key="7">
    <source>
        <dbReference type="ARBA" id="ARBA00022777"/>
    </source>
</evidence>
<organism evidence="11 12">
    <name type="scientific">Burkholderia territorii</name>
    <dbReference type="NCBI Taxonomy" id="1503055"/>
    <lineage>
        <taxon>Bacteria</taxon>
        <taxon>Pseudomonadati</taxon>
        <taxon>Pseudomonadota</taxon>
        <taxon>Betaproteobacteria</taxon>
        <taxon>Burkholderiales</taxon>
        <taxon>Burkholderiaceae</taxon>
        <taxon>Burkholderia</taxon>
        <taxon>Burkholderia cepacia complex</taxon>
    </lineage>
</organism>
<feature type="domain" description="Histidine kinase" evidence="10">
    <location>
        <begin position="1"/>
        <end position="218"/>
    </location>
</feature>
<dbReference type="Gene3D" id="3.30.565.10">
    <property type="entry name" value="Histidine kinase-like ATPase, C-terminal domain"/>
    <property type="match status" value="1"/>
</dbReference>
<evidence type="ECO:0000259" key="10">
    <source>
        <dbReference type="PROSITE" id="PS50109"/>
    </source>
</evidence>
<dbReference type="EMBL" id="VZOL01001294">
    <property type="protein sequence ID" value="KAB0633953.1"/>
    <property type="molecule type" value="Genomic_DNA"/>
</dbReference>
<reference evidence="11 12" key="1">
    <citation type="submission" date="2019-09" db="EMBL/GenBank/DDBJ databases">
        <title>Draft genome sequences of 48 bacterial type strains from the CCUG.</title>
        <authorList>
            <person name="Tunovic T."/>
            <person name="Pineiro-Iglesias B."/>
            <person name="Unosson C."/>
            <person name="Inganas E."/>
            <person name="Ohlen M."/>
            <person name="Cardew S."/>
            <person name="Jensie-Markopoulos S."/>
            <person name="Salva-Serra F."/>
            <person name="Jaen-Luchoro D."/>
            <person name="Karlsson R."/>
            <person name="Svensson-Stadler L."/>
            <person name="Chun J."/>
            <person name="Moore E."/>
        </authorList>
    </citation>
    <scope>NUCLEOTIDE SEQUENCE [LARGE SCALE GENOMIC DNA]</scope>
    <source>
        <strain evidence="11 12">CCUG 65687</strain>
    </source>
</reference>
<keyword evidence="4" id="KW-0597">Phosphoprotein</keyword>
<dbReference type="RefSeq" id="WP_151007371.1">
    <property type="nucleotide sequence ID" value="NZ_VZOL01001294.1"/>
</dbReference>